<keyword evidence="3" id="KW-0449">Lipoprotein</keyword>
<comment type="caution">
    <text evidence="3">The sequence shown here is derived from an EMBL/GenBank/DDBJ whole genome shotgun (WGS) entry which is preliminary data.</text>
</comment>
<evidence type="ECO:0000313" key="4">
    <source>
        <dbReference type="Proteomes" id="UP001139451"/>
    </source>
</evidence>
<feature type="domain" description="Surface lipoprotein assembly modifier C-terminal" evidence="2">
    <location>
        <begin position="159"/>
        <end position="451"/>
    </location>
</feature>
<name>A0A9X2KM70_9SPHN</name>
<feature type="chain" id="PRO_5040853601" evidence="1">
    <location>
        <begin position="21"/>
        <end position="451"/>
    </location>
</feature>
<keyword evidence="4" id="KW-1185">Reference proteome</keyword>
<dbReference type="Gene3D" id="1.25.40.10">
    <property type="entry name" value="Tetratricopeptide repeat domain"/>
    <property type="match status" value="1"/>
</dbReference>
<dbReference type="Pfam" id="PF04575">
    <property type="entry name" value="SlipAM"/>
    <property type="match status" value="1"/>
</dbReference>
<dbReference type="AlphaFoldDB" id="A0A9X2KM70"/>
<proteinExistence type="predicted"/>
<keyword evidence="1" id="KW-0732">Signal</keyword>
<feature type="signal peptide" evidence="1">
    <location>
        <begin position="1"/>
        <end position="20"/>
    </location>
</feature>
<accession>A0A9X2KM70</accession>
<dbReference type="Proteomes" id="UP001139451">
    <property type="component" value="Unassembled WGS sequence"/>
</dbReference>
<sequence length="451" mass="48859">MRLAALALGTALLAPGTAQAQLILDQCVAATCKAKLTPDELLGEVQLLIQAKRYDEARPMLAALATLPQYRFETRYLTGMVAAATGDHKTAIAQYQAILSDDPNQTRVRLELGRSMLALGRPQSADRQFKMAQQDAELPSEIARTIRTVRDIIRANRMWRVDVNVGFAPDSNINGATSADSITILWGGIIPLDMTLDERAKATSGIGQTASVSAGMRLPVGEGLAMIADLDTTGTNYVGSLYDDYQVQLAAGGEVRLSDDLRVTVQALGAQRWYAGTLASRQAGAKAGLQLGIGDRQRVGMQLDARRTQALFDSNYDGWQLGAYASYERALSRSIVASVGVFGRRDLLAAQAYSSKEYGASVGVGGELPMGFNAAVSGTVSRATFDAPLPIFSWDARQDMRYTARATLGNRKFAWMGFSPEVSVAYTLNDSSIPYFAMDRVRVRFGFARYF</sequence>
<dbReference type="RefSeq" id="WP_254295569.1">
    <property type="nucleotide sequence ID" value="NZ_JAMLDX010000016.1"/>
</dbReference>
<organism evidence="3 4">
    <name type="scientific">Sphingomonas tagetis</name>
    <dbReference type="NCBI Taxonomy" id="2949092"/>
    <lineage>
        <taxon>Bacteria</taxon>
        <taxon>Pseudomonadati</taxon>
        <taxon>Pseudomonadota</taxon>
        <taxon>Alphaproteobacteria</taxon>
        <taxon>Sphingomonadales</taxon>
        <taxon>Sphingomonadaceae</taxon>
        <taxon>Sphingomonas</taxon>
    </lineage>
</organism>
<dbReference type="SUPFAM" id="SSF48452">
    <property type="entry name" value="TPR-like"/>
    <property type="match status" value="1"/>
</dbReference>
<dbReference type="InterPro" id="IPR011990">
    <property type="entry name" value="TPR-like_helical_dom_sf"/>
</dbReference>
<evidence type="ECO:0000313" key="3">
    <source>
        <dbReference type="EMBL" id="MCP3732279.1"/>
    </source>
</evidence>
<dbReference type="EMBL" id="JAMLDX010000016">
    <property type="protein sequence ID" value="MCP3732279.1"/>
    <property type="molecule type" value="Genomic_DNA"/>
</dbReference>
<dbReference type="SUPFAM" id="SSF56935">
    <property type="entry name" value="Porins"/>
    <property type="match status" value="1"/>
</dbReference>
<reference evidence="3" key="1">
    <citation type="submission" date="2022-05" db="EMBL/GenBank/DDBJ databases">
        <title>Sphingomonas sp. strain MG17 Genome sequencing and assembly.</title>
        <authorList>
            <person name="Kim I."/>
        </authorList>
    </citation>
    <scope>NUCLEOTIDE SEQUENCE</scope>
    <source>
        <strain evidence="3">MG17</strain>
    </source>
</reference>
<evidence type="ECO:0000259" key="2">
    <source>
        <dbReference type="Pfam" id="PF04575"/>
    </source>
</evidence>
<gene>
    <name evidence="3" type="ORF">M9978_17805</name>
</gene>
<evidence type="ECO:0000256" key="1">
    <source>
        <dbReference type="SAM" id="SignalP"/>
    </source>
</evidence>
<dbReference type="Pfam" id="PF14559">
    <property type="entry name" value="TPR_19"/>
    <property type="match status" value="1"/>
</dbReference>
<dbReference type="InterPro" id="IPR007655">
    <property type="entry name" value="Slam_C"/>
</dbReference>
<protein>
    <submittedName>
        <fullName evidence="3">Surface lipoprotein assembly modifier</fullName>
    </submittedName>
</protein>